<dbReference type="AlphaFoldDB" id="A0A1G9YZJ0"/>
<accession>A0A1G9YZJ0</accession>
<proteinExistence type="predicted"/>
<protein>
    <submittedName>
        <fullName evidence="1">Uncharacterized protein</fullName>
    </submittedName>
</protein>
<reference evidence="1 2" key="1">
    <citation type="submission" date="2016-10" db="EMBL/GenBank/DDBJ databases">
        <authorList>
            <person name="de Groot N.N."/>
        </authorList>
    </citation>
    <scope>NUCLEOTIDE SEQUENCE [LARGE SCALE GENOMIC DNA]</scope>
    <source>
        <strain evidence="1 2">CGMCC 1.5012</strain>
    </source>
</reference>
<organism evidence="1 2">
    <name type="scientific">Acetanaerobacterium elongatum</name>
    <dbReference type="NCBI Taxonomy" id="258515"/>
    <lineage>
        <taxon>Bacteria</taxon>
        <taxon>Bacillati</taxon>
        <taxon>Bacillota</taxon>
        <taxon>Clostridia</taxon>
        <taxon>Eubacteriales</taxon>
        <taxon>Oscillospiraceae</taxon>
        <taxon>Acetanaerobacterium</taxon>
    </lineage>
</organism>
<evidence type="ECO:0000313" key="2">
    <source>
        <dbReference type="Proteomes" id="UP000199182"/>
    </source>
</evidence>
<dbReference type="STRING" id="258515.SAMN05192585_11240"/>
<gene>
    <name evidence="1" type="ORF">SAMN05192585_11240</name>
</gene>
<dbReference type="EMBL" id="FNID01000012">
    <property type="protein sequence ID" value="SDN14569.1"/>
    <property type="molecule type" value="Genomic_DNA"/>
</dbReference>
<evidence type="ECO:0000313" key="1">
    <source>
        <dbReference type="EMBL" id="SDN14569.1"/>
    </source>
</evidence>
<name>A0A1G9YZJ0_9FIRM</name>
<keyword evidence="2" id="KW-1185">Reference proteome</keyword>
<sequence>MPRCSKCGKSVAVAPIICGECQQSASAAAEDLLQKICDGYCHWPWVIKDQEKMSAKCDGCEIEAMVYAMTGARQ</sequence>
<dbReference type="Proteomes" id="UP000199182">
    <property type="component" value="Unassembled WGS sequence"/>
</dbReference>